<dbReference type="Pfam" id="PF01613">
    <property type="entry name" value="Flavin_Reduct"/>
    <property type="match status" value="1"/>
</dbReference>
<dbReference type="GO" id="GO:0016646">
    <property type="term" value="F:oxidoreductase activity, acting on the CH-NH group of donors, NAD or NADP as acceptor"/>
    <property type="evidence" value="ECO:0007669"/>
    <property type="project" value="UniProtKB-ARBA"/>
</dbReference>
<dbReference type="SUPFAM" id="SSF50475">
    <property type="entry name" value="FMN-binding split barrel"/>
    <property type="match status" value="1"/>
</dbReference>
<dbReference type="InterPro" id="IPR002563">
    <property type="entry name" value="Flavin_Rdtase-like_dom"/>
</dbReference>
<dbReference type="AlphaFoldDB" id="U1FLL8"/>
<evidence type="ECO:0000256" key="1">
    <source>
        <dbReference type="ARBA" id="ARBA00038054"/>
    </source>
</evidence>
<dbReference type="eggNOG" id="COG1853">
    <property type="taxonomic scope" value="Bacteria"/>
</dbReference>
<protein>
    <submittedName>
        <fullName evidence="3">Flavin reductase-like protein</fullName>
    </submittedName>
</protein>
<evidence type="ECO:0000313" key="3">
    <source>
        <dbReference type="EMBL" id="ERF60728.1"/>
    </source>
</evidence>
<sequence length="170" mass="19589">MALFREISTDDLSFNPFSKVLKQWMLISAGTEKDCNTMTASWGMFGGLWRKNVVQIFIRPQRFTKTFIDSYDSVTLSFLPERYREALKICGTISGRDTDKWKEAGISPYPINGTVAVAEAELVIVGKKLYSQFFDPKLFVDKTVDADCYPDKDYHEAYIYEVCRVFEKAR</sequence>
<dbReference type="Gene3D" id="2.30.110.10">
    <property type="entry name" value="Electron Transport, Fmn-binding Protein, Chain A"/>
    <property type="match status" value="1"/>
</dbReference>
<proteinExistence type="inferred from homology"/>
<dbReference type="InterPro" id="IPR052174">
    <property type="entry name" value="Flavoredoxin"/>
</dbReference>
<dbReference type="EMBL" id="AUZJ01000034">
    <property type="protein sequence ID" value="ERF60728.1"/>
    <property type="molecule type" value="Genomic_DNA"/>
</dbReference>
<comment type="caution">
    <text evidence="3">The sequence shown here is derived from an EMBL/GenBank/DDBJ whole genome shotgun (WGS) entry which is preliminary data.</text>
</comment>
<dbReference type="PATRIC" id="fig|1125725.3.peg.1243"/>
<dbReference type="PANTHER" id="PTHR43567:SF5">
    <property type="entry name" value="HYPOTHETICAL CYTOSOLIC PROTEIN"/>
    <property type="match status" value="1"/>
</dbReference>
<comment type="similarity">
    <text evidence="1">Belongs to the flavoredoxin family.</text>
</comment>
<evidence type="ECO:0000259" key="2">
    <source>
        <dbReference type="Pfam" id="PF01613"/>
    </source>
</evidence>
<dbReference type="EMBL" id="AVQI01000077">
    <property type="protein sequence ID" value="ERJ99262.1"/>
    <property type="molecule type" value="Genomic_DNA"/>
</dbReference>
<accession>U1FLL8</accession>
<reference evidence="5 6" key="1">
    <citation type="submission" date="2013-08" db="EMBL/GenBank/DDBJ databases">
        <authorList>
            <person name="Durkin A.S."/>
            <person name="Haft D.R."/>
            <person name="McCorrison J."/>
            <person name="Torralba M."/>
            <person name="Gillis M."/>
            <person name="Haft D.H."/>
            <person name="Methe B."/>
            <person name="Sutton G."/>
            <person name="Nelson K.E."/>
        </authorList>
    </citation>
    <scope>NUCLEOTIDE SEQUENCE [LARGE SCALE GENOMIC DNA]</scope>
    <source>
        <strain evidence="4 6">ATCC 35536</strain>
        <strain evidence="3 5">VPI DR56BR1116</strain>
    </source>
</reference>
<gene>
    <name evidence="4" type="ORF">HMPREF0860_2305</name>
    <name evidence="3" type="ORF">HMPREF1325_1995</name>
</gene>
<dbReference type="RefSeq" id="WP_021330316.1">
    <property type="nucleotide sequence ID" value="NZ_AUZJ01000034.1"/>
</dbReference>
<feature type="domain" description="Flavin reductase like" evidence="2">
    <location>
        <begin position="24"/>
        <end position="128"/>
    </location>
</feature>
<dbReference type="STRING" id="1125725.HMPREF1325_1995"/>
<dbReference type="Proteomes" id="UP000016412">
    <property type="component" value="Unassembled WGS sequence"/>
</dbReference>
<keyword evidence="6" id="KW-1185">Reference proteome</keyword>
<dbReference type="GO" id="GO:0010181">
    <property type="term" value="F:FMN binding"/>
    <property type="evidence" value="ECO:0007669"/>
    <property type="project" value="InterPro"/>
</dbReference>
<evidence type="ECO:0000313" key="6">
    <source>
        <dbReference type="Proteomes" id="UP000016646"/>
    </source>
</evidence>
<dbReference type="PANTHER" id="PTHR43567">
    <property type="entry name" value="FLAVOREDOXIN-RELATED-RELATED"/>
    <property type="match status" value="1"/>
</dbReference>
<organism evidence="3 5">
    <name type="scientific">Treponema socranskii subsp. socranskii VPI DR56BR1116 = ATCC 35536</name>
    <dbReference type="NCBI Taxonomy" id="1125725"/>
    <lineage>
        <taxon>Bacteria</taxon>
        <taxon>Pseudomonadati</taxon>
        <taxon>Spirochaetota</taxon>
        <taxon>Spirochaetia</taxon>
        <taxon>Spirochaetales</taxon>
        <taxon>Treponemataceae</taxon>
        <taxon>Treponema</taxon>
    </lineage>
</organism>
<dbReference type="InterPro" id="IPR012349">
    <property type="entry name" value="Split_barrel_FMN-bd"/>
</dbReference>
<dbReference type="Proteomes" id="UP000016646">
    <property type="component" value="Unassembled WGS sequence"/>
</dbReference>
<evidence type="ECO:0000313" key="5">
    <source>
        <dbReference type="Proteomes" id="UP000016412"/>
    </source>
</evidence>
<evidence type="ECO:0000313" key="4">
    <source>
        <dbReference type="EMBL" id="ERJ99262.1"/>
    </source>
</evidence>
<name>U1FLL8_TRESO</name>